<organism evidence="2 3">
    <name type="scientific">Colletotrichum kahawae</name>
    <name type="common">Coffee berry disease fungus</name>
    <dbReference type="NCBI Taxonomy" id="34407"/>
    <lineage>
        <taxon>Eukaryota</taxon>
        <taxon>Fungi</taxon>
        <taxon>Dikarya</taxon>
        <taxon>Ascomycota</taxon>
        <taxon>Pezizomycotina</taxon>
        <taxon>Sordariomycetes</taxon>
        <taxon>Hypocreomycetidae</taxon>
        <taxon>Glomerellales</taxon>
        <taxon>Glomerellaceae</taxon>
        <taxon>Colletotrichum</taxon>
        <taxon>Colletotrichum gloeosporioides species complex</taxon>
    </lineage>
</organism>
<dbReference type="AlphaFoldDB" id="A0AAD9YWY9"/>
<proteinExistence type="predicted"/>
<feature type="region of interest" description="Disordered" evidence="1">
    <location>
        <begin position="60"/>
        <end position="90"/>
    </location>
</feature>
<dbReference type="Proteomes" id="UP001281614">
    <property type="component" value="Unassembled WGS sequence"/>
</dbReference>
<evidence type="ECO:0000313" key="2">
    <source>
        <dbReference type="EMBL" id="KAK2780169.1"/>
    </source>
</evidence>
<keyword evidence="3" id="KW-1185">Reference proteome</keyword>
<evidence type="ECO:0000313" key="3">
    <source>
        <dbReference type="Proteomes" id="UP001281614"/>
    </source>
</evidence>
<sequence>MSGRQSSPQDAASHLTPVSFVDYTHLPTCSLAPAAVCLGWPTSQLDPYFPSGLCLPTPSERRSGQSWGNGRLGLSGPKLPVSPGGSLASQGTGRVWSRLDARDWRAGQQLHWPPSNTLRVISISSGLQRGWPADRMHLALLQVRALRYWKLFSMCPGMAEHLNRPDGALLFQRLHFFLTPSIRFGPSELSYQGLCTEKWQLSSPVQPQM</sequence>
<evidence type="ECO:0000256" key="1">
    <source>
        <dbReference type="SAM" id="MobiDB-lite"/>
    </source>
</evidence>
<protein>
    <submittedName>
        <fullName evidence="2">Uncharacterized protein</fullName>
    </submittedName>
</protein>
<gene>
    <name evidence="2" type="ORF">CKAH01_00113</name>
</gene>
<name>A0AAD9YWY9_COLKA</name>
<reference evidence="2" key="1">
    <citation type="submission" date="2023-02" db="EMBL/GenBank/DDBJ databases">
        <title>Colletotrichum kahawae CIFC_Que2 genome sequencing and assembly.</title>
        <authorList>
            <person name="Baroncelli R."/>
        </authorList>
    </citation>
    <scope>NUCLEOTIDE SEQUENCE</scope>
    <source>
        <strain evidence="2">CIFC_Que2</strain>
    </source>
</reference>
<dbReference type="EMBL" id="VYYT01000001">
    <property type="protein sequence ID" value="KAK2780169.1"/>
    <property type="molecule type" value="Genomic_DNA"/>
</dbReference>
<accession>A0AAD9YWY9</accession>
<comment type="caution">
    <text evidence="2">The sequence shown here is derived from an EMBL/GenBank/DDBJ whole genome shotgun (WGS) entry which is preliminary data.</text>
</comment>